<dbReference type="Proteomes" id="UP000256373">
    <property type="component" value="Unassembled WGS sequence"/>
</dbReference>
<dbReference type="EMBL" id="QNUL01000037">
    <property type="protein sequence ID" value="REA56562.1"/>
    <property type="molecule type" value="Genomic_DNA"/>
</dbReference>
<evidence type="ECO:0008006" key="4">
    <source>
        <dbReference type="Google" id="ProtNLM"/>
    </source>
</evidence>
<protein>
    <recommendedName>
        <fullName evidence="4">Phage holin family protein</fullName>
    </recommendedName>
</protein>
<proteinExistence type="predicted"/>
<organism evidence="2 3">
    <name type="scientific">Dyadobacter luteus</name>
    <dbReference type="NCBI Taxonomy" id="2259619"/>
    <lineage>
        <taxon>Bacteria</taxon>
        <taxon>Pseudomonadati</taxon>
        <taxon>Bacteroidota</taxon>
        <taxon>Cytophagia</taxon>
        <taxon>Cytophagales</taxon>
        <taxon>Spirosomataceae</taxon>
        <taxon>Dyadobacter</taxon>
    </lineage>
</organism>
<keyword evidence="1" id="KW-0472">Membrane</keyword>
<keyword evidence="3" id="KW-1185">Reference proteome</keyword>
<comment type="caution">
    <text evidence="2">The sequence shown here is derived from an EMBL/GenBank/DDBJ whole genome shotgun (WGS) entry which is preliminary data.</text>
</comment>
<dbReference type="RefSeq" id="WP_115833980.1">
    <property type="nucleotide sequence ID" value="NZ_QNUL01000037.1"/>
</dbReference>
<dbReference type="Pfam" id="PF07332">
    <property type="entry name" value="Phage_holin_3_6"/>
    <property type="match status" value="1"/>
</dbReference>
<accession>A0A3D8Y3D3</accession>
<evidence type="ECO:0000313" key="2">
    <source>
        <dbReference type="EMBL" id="REA56562.1"/>
    </source>
</evidence>
<reference evidence="2 3" key="1">
    <citation type="submission" date="2018-07" db="EMBL/GenBank/DDBJ databases">
        <title>Dyadobacter roseus sp. nov., isolated from rose rhizosphere soil.</title>
        <authorList>
            <person name="Chen L."/>
        </authorList>
    </citation>
    <scope>NUCLEOTIDE SEQUENCE [LARGE SCALE GENOMIC DNA]</scope>
    <source>
        <strain evidence="2 3">RS19</strain>
    </source>
</reference>
<feature type="transmembrane region" description="Helical" evidence="1">
    <location>
        <begin position="71"/>
        <end position="91"/>
    </location>
</feature>
<gene>
    <name evidence="2" type="ORF">DSL64_26475</name>
</gene>
<dbReference type="InterPro" id="IPR009937">
    <property type="entry name" value="Phage_holin_3_6"/>
</dbReference>
<keyword evidence="1" id="KW-1133">Transmembrane helix</keyword>
<sequence length="112" mass="13044">MISQLEEIKDTLFKYFETRIDLFKIEIRDKVERTVVTALYGGVLVCIALVILILLVILLGTFLNKWLESDYLGYVILLGFFVLQLVLWLVFKEKLIGAIRKFIVKFVSARQD</sequence>
<keyword evidence="1" id="KW-0812">Transmembrane</keyword>
<feature type="transmembrane region" description="Helical" evidence="1">
    <location>
        <begin position="38"/>
        <end position="59"/>
    </location>
</feature>
<name>A0A3D8Y3D3_9BACT</name>
<evidence type="ECO:0000256" key="1">
    <source>
        <dbReference type="SAM" id="Phobius"/>
    </source>
</evidence>
<dbReference type="OrthoDB" id="961741at2"/>
<dbReference type="AlphaFoldDB" id="A0A3D8Y3D3"/>
<evidence type="ECO:0000313" key="3">
    <source>
        <dbReference type="Proteomes" id="UP000256373"/>
    </source>
</evidence>